<sequence>MALTQATDVTAQHQTSYNSQIEAIRRDEYPMLRDQVYLDHAGTTLPAKSLMVDFAKEMSSILIGNPHSSANSSHSAASLVEDTRIRVLQFFNADPEKFDVVFVANATAGIKLVADAFRALPDGFDYIYSQSSHTSLVGVREEAHRSTCLDDAAIIEWLNGHALDYRREDDIRRPALFAYPAQSNLDGRRFPISRCHSINTAPGVAGNGQIFTLLDAAAYVSTAPLDLSVLEFAPDFIVLSFYKIFGFPDLGALIVRRKSSPTLLHRRYFGGGTVDAVTCETENWHARKTHSLHEALEDGTLPVHSIVALGIAIETHDRLFGTMLDVSRHTSYLAKGLRHRLRAIRHRNGKPVCVLYHEEARYTHEMGSGPVVAFNLQAHDGTWVSLNEFQKLASLQRFHIRTGGLCNPGGISATLNLTSADVKGNYANGFRCGDENDLIDGKPTGLIRVSLGAMSTESDVDKFVTFIQDFYSTKHILPTSLVDIQRGQGDFDYFIEDIIVYPIKSCSGFHVPKHIPWQVRAEGLMWDREWCLVHCATGRALSQKRYPLMALLHPTINLETMTLKVSFVGSLPAGASTSISVPLSVSFTSGTHNSLGESVLSRVCGDDVAIQRYTSDYVNNFFSDALGVPCVLARHSPSSQKESSRWAKTSQTSIQRCWTKKRSIVSSFPGYAREGMQCQETAESYKLLLSNESPILAVTSSSVRALNQVIEAGGEKPVAVDVFRANIVIGSQKETPGYVEESWSFLRLGGLRFKVLGLCQRCHMVCINQKTGEKRAEPYVTLSKTRRLHGKVWFGIHLAVTGDRATPSTRPEIQVLRVGQKVIREKTQHFSEPVASLDHQMV</sequence>
<proteinExistence type="predicted"/>
<dbReference type="EMBL" id="VUJX02000005">
    <property type="protein sequence ID" value="KAL0936322.1"/>
    <property type="molecule type" value="Genomic_DNA"/>
</dbReference>
<accession>A0ACC3YX02</accession>
<dbReference type="Proteomes" id="UP000805649">
    <property type="component" value="Unassembled WGS sequence"/>
</dbReference>
<evidence type="ECO:0000313" key="1">
    <source>
        <dbReference type="EMBL" id="KAL0936322.1"/>
    </source>
</evidence>
<gene>
    <name evidence="1" type="ORF">CTRU02_208537</name>
</gene>
<evidence type="ECO:0000313" key="2">
    <source>
        <dbReference type="Proteomes" id="UP000805649"/>
    </source>
</evidence>
<organism evidence="1 2">
    <name type="scientific">Colletotrichum truncatum</name>
    <name type="common">Anthracnose fungus</name>
    <name type="synonym">Colletotrichum capsici</name>
    <dbReference type="NCBI Taxonomy" id="5467"/>
    <lineage>
        <taxon>Eukaryota</taxon>
        <taxon>Fungi</taxon>
        <taxon>Dikarya</taxon>
        <taxon>Ascomycota</taxon>
        <taxon>Pezizomycotina</taxon>
        <taxon>Sordariomycetes</taxon>
        <taxon>Hypocreomycetidae</taxon>
        <taxon>Glomerellales</taxon>
        <taxon>Glomerellaceae</taxon>
        <taxon>Colletotrichum</taxon>
        <taxon>Colletotrichum truncatum species complex</taxon>
    </lineage>
</organism>
<keyword evidence="2" id="KW-1185">Reference proteome</keyword>
<comment type="caution">
    <text evidence="1">The sequence shown here is derived from an EMBL/GenBank/DDBJ whole genome shotgun (WGS) entry which is preliminary data.</text>
</comment>
<name>A0ACC3YX02_COLTU</name>
<reference evidence="1 2" key="1">
    <citation type="journal article" date="2020" name="Phytopathology">
        <title>Genome Sequence Resources of Colletotrichum truncatum, C. plurivorum, C. musicola, and C. sojae: Four Species Pathogenic to Soybean (Glycine max).</title>
        <authorList>
            <person name="Rogerio F."/>
            <person name="Boufleur T.R."/>
            <person name="Ciampi-Guillardi M."/>
            <person name="Sukno S.A."/>
            <person name="Thon M.R."/>
            <person name="Massola Junior N.S."/>
            <person name="Baroncelli R."/>
        </authorList>
    </citation>
    <scope>NUCLEOTIDE SEQUENCE [LARGE SCALE GENOMIC DNA]</scope>
    <source>
        <strain evidence="1 2">CMES1059</strain>
    </source>
</reference>
<protein>
    <submittedName>
        <fullName evidence="1">Molybdenum cofactor sulfurase</fullName>
    </submittedName>
</protein>